<feature type="region of interest" description="Disordered" evidence="1">
    <location>
        <begin position="7"/>
        <end position="27"/>
    </location>
</feature>
<reference evidence="2 3" key="1">
    <citation type="journal article" date="2019" name="Nat. Ecol. Evol.">
        <title>Megaphylogeny resolves global patterns of mushroom evolution.</title>
        <authorList>
            <person name="Varga T."/>
            <person name="Krizsan K."/>
            <person name="Foldi C."/>
            <person name="Dima B."/>
            <person name="Sanchez-Garcia M."/>
            <person name="Sanchez-Ramirez S."/>
            <person name="Szollosi G.J."/>
            <person name="Szarkandi J.G."/>
            <person name="Papp V."/>
            <person name="Albert L."/>
            <person name="Andreopoulos W."/>
            <person name="Angelini C."/>
            <person name="Antonin V."/>
            <person name="Barry K.W."/>
            <person name="Bougher N.L."/>
            <person name="Buchanan P."/>
            <person name="Buyck B."/>
            <person name="Bense V."/>
            <person name="Catcheside P."/>
            <person name="Chovatia M."/>
            <person name="Cooper J."/>
            <person name="Damon W."/>
            <person name="Desjardin D."/>
            <person name="Finy P."/>
            <person name="Geml J."/>
            <person name="Haridas S."/>
            <person name="Hughes K."/>
            <person name="Justo A."/>
            <person name="Karasinski D."/>
            <person name="Kautmanova I."/>
            <person name="Kiss B."/>
            <person name="Kocsube S."/>
            <person name="Kotiranta H."/>
            <person name="LaButti K.M."/>
            <person name="Lechner B.E."/>
            <person name="Liimatainen K."/>
            <person name="Lipzen A."/>
            <person name="Lukacs Z."/>
            <person name="Mihaltcheva S."/>
            <person name="Morgado L.N."/>
            <person name="Niskanen T."/>
            <person name="Noordeloos M.E."/>
            <person name="Ohm R.A."/>
            <person name="Ortiz-Santana B."/>
            <person name="Ovrebo C."/>
            <person name="Racz N."/>
            <person name="Riley R."/>
            <person name="Savchenko A."/>
            <person name="Shiryaev A."/>
            <person name="Soop K."/>
            <person name="Spirin V."/>
            <person name="Szebenyi C."/>
            <person name="Tomsovsky M."/>
            <person name="Tulloss R.E."/>
            <person name="Uehling J."/>
            <person name="Grigoriev I.V."/>
            <person name="Vagvolgyi C."/>
            <person name="Papp T."/>
            <person name="Martin F.M."/>
            <person name="Miettinen O."/>
            <person name="Hibbett D.S."/>
            <person name="Nagy L.G."/>
        </authorList>
    </citation>
    <scope>NUCLEOTIDE SEQUENCE [LARGE SCALE GENOMIC DNA]</scope>
    <source>
        <strain evidence="2 3">OMC1185</strain>
    </source>
</reference>
<evidence type="ECO:0000256" key="1">
    <source>
        <dbReference type="SAM" id="MobiDB-lite"/>
    </source>
</evidence>
<dbReference type="Proteomes" id="UP000305948">
    <property type="component" value="Unassembled WGS sequence"/>
</dbReference>
<name>A0A5C3N7X4_9AGAM</name>
<evidence type="ECO:0000313" key="2">
    <source>
        <dbReference type="EMBL" id="TFK53909.1"/>
    </source>
</evidence>
<dbReference type="EMBL" id="ML213506">
    <property type="protein sequence ID" value="TFK53909.1"/>
    <property type="molecule type" value="Genomic_DNA"/>
</dbReference>
<gene>
    <name evidence="2" type="ORF">OE88DRAFT_1130662</name>
</gene>
<evidence type="ECO:0000313" key="3">
    <source>
        <dbReference type="Proteomes" id="UP000305948"/>
    </source>
</evidence>
<proteinExistence type="predicted"/>
<accession>A0A5C3N7X4</accession>
<dbReference type="AlphaFoldDB" id="A0A5C3N7X4"/>
<organism evidence="2 3">
    <name type="scientific">Heliocybe sulcata</name>
    <dbReference type="NCBI Taxonomy" id="5364"/>
    <lineage>
        <taxon>Eukaryota</taxon>
        <taxon>Fungi</taxon>
        <taxon>Dikarya</taxon>
        <taxon>Basidiomycota</taxon>
        <taxon>Agaricomycotina</taxon>
        <taxon>Agaricomycetes</taxon>
        <taxon>Gloeophyllales</taxon>
        <taxon>Gloeophyllaceae</taxon>
        <taxon>Heliocybe</taxon>
    </lineage>
</organism>
<keyword evidence="3" id="KW-1185">Reference proteome</keyword>
<sequence>MISQEALSAGLVSGTRHSTSPAPHPTVPSRLRLVQPGFCHLCTGLDGQPTRIGPTLLCCFCYGQLAQAIDAFFNLNVIEIATVAEGRHTSLHGLLLPRGLKPKSSSFKMATALAKPVSFARADLVRAYCNPDEDELGSFSTHSSASTAPKFARYGTIPGQHCLYTDLYAKTHAVEQARSLRTATALAEIVSFANSGDFLGLSTHSLTSSAQESCAVRDTIPGYYLSI</sequence>
<protein>
    <submittedName>
        <fullName evidence="2">Uncharacterized protein</fullName>
    </submittedName>
</protein>